<dbReference type="GO" id="GO:0010165">
    <property type="term" value="P:response to X-ray"/>
    <property type="evidence" value="ECO:0007669"/>
    <property type="project" value="TreeGrafter"/>
</dbReference>
<dbReference type="InterPro" id="IPR010585">
    <property type="entry name" value="DNA_repair_prot_XRCC4"/>
</dbReference>
<dbReference type="RefSeq" id="XP_015513164.2">
    <property type="nucleotide sequence ID" value="XM_015657678.2"/>
</dbReference>
<dbReference type="GO" id="GO:0006310">
    <property type="term" value="P:DNA recombination"/>
    <property type="evidence" value="ECO:0007669"/>
    <property type="project" value="InterPro"/>
</dbReference>
<dbReference type="PANTHER" id="PTHR28559:SF1">
    <property type="entry name" value="DNA REPAIR PROTEIN XRCC4"/>
    <property type="match status" value="1"/>
</dbReference>
<evidence type="ECO:0000256" key="1">
    <source>
        <dbReference type="SAM" id="Coils"/>
    </source>
</evidence>
<dbReference type="SUPFAM" id="SSF58022">
    <property type="entry name" value="XRCC4, C-terminal oligomerization domain"/>
    <property type="match status" value="1"/>
</dbReference>
<protein>
    <submittedName>
        <fullName evidence="5">DNA repair protein XRCC4</fullName>
    </submittedName>
</protein>
<dbReference type="KEGG" id="nlo:107219453"/>
<feature type="coiled-coil region" evidence="1">
    <location>
        <begin position="118"/>
        <end position="166"/>
    </location>
</feature>
<accession>A0A6J0BE57</accession>
<dbReference type="Proteomes" id="UP000829291">
    <property type="component" value="Chromosome 7"/>
</dbReference>
<reference evidence="5" key="1">
    <citation type="submission" date="2025-08" db="UniProtKB">
        <authorList>
            <consortium name="RefSeq"/>
        </authorList>
    </citation>
    <scope>IDENTIFICATION</scope>
    <source>
        <tissue evidence="5">Thorax and Abdomen</tissue>
    </source>
</reference>
<feature type="compositionally biased region" description="Basic and acidic residues" evidence="2">
    <location>
        <begin position="210"/>
        <end position="221"/>
    </location>
</feature>
<dbReference type="Pfam" id="PF21924">
    <property type="entry name" value="XRCC4_CC"/>
    <property type="match status" value="1"/>
</dbReference>
<dbReference type="GO" id="GO:0032807">
    <property type="term" value="C:DNA ligase IV complex"/>
    <property type="evidence" value="ECO:0007669"/>
    <property type="project" value="TreeGrafter"/>
</dbReference>
<gene>
    <name evidence="5" type="primary">LOC107219453</name>
</gene>
<dbReference type="InterPro" id="IPR014751">
    <property type="entry name" value="XRCC4-like_C"/>
</dbReference>
<evidence type="ECO:0000313" key="4">
    <source>
        <dbReference type="Proteomes" id="UP000829291"/>
    </source>
</evidence>
<keyword evidence="1" id="KW-0175">Coiled coil</keyword>
<dbReference type="GO" id="GO:0003677">
    <property type="term" value="F:DNA binding"/>
    <property type="evidence" value="ECO:0007669"/>
    <property type="project" value="InterPro"/>
</dbReference>
<dbReference type="GO" id="GO:0005958">
    <property type="term" value="C:DNA-dependent protein kinase-DNA ligase 4 complex"/>
    <property type="evidence" value="ECO:0007669"/>
    <property type="project" value="TreeGrafter"/>
</dbReference>
<feature type="compositionally biased region" description="Polar residues" evidence="2">
    <location>
        <begin position="222"/>
        <end position="240"/>
    </location>
</feature>
<dbReference type="GeneID" id="107219453"/>
<name>A0A6J0BE57_NEOLC</name>
<feature type="region of interest" description="Disordered" evidence="2">
    <location>
        <begin position="187"/>
        <end position="284"/>
    </location>
</feature>
<dbReference type="Gene3D" id="1.20.5.370">
    <property type="match status" value="1"/>
</dbReference>
<feature type="compositionally biased region" description="Polar residues" evidence="2">
    <location>
        <begin position="258"/>
        <end position="275"/>
    </location>
</feature>
<feature type="compositionally biased region" description="Basic and acidic residues" evidence="2">
    <location>
        <begin position="187"/>
        <end position="199"/>
    </location>
</feature>
<dbReference type="OrthoDB" id="8064436at2759"/>
<proteinExistence type="predicted"/>
<evidence type="ECO:0000259" key="3">
    <source>
        <dbReference type="Pfam" id="PF21924"/>
    </source>
</evidence>
<evidence type="ECO:0000313" key="5">
    <source>
        <dbReference type="RefSeq" id="XP_015513164.2"/>
    </source>
</evidence>
<sequence length="284" mass="32476">MGESDISTCCVINKHENQLMTLFIEWLDTGLKIAIFPDSDSSPFIGEMGLEEIDNFAKELSKTRIEYLSGTREALSGRDESVQFFFKDSKLRWKRGTWNQGLIGVKSTPSAQVFPDILKKFVLRNRQLESSVERLETEVREVKTSRQRVEEKLEETVTLKNEMEKDLYSKFIIVLNLKKAKIRELQSKTRDKAEPKDEEVFQAQTDDSDASEKETTKHEQKSNNVSTSRYSNSATNSRPSTSRKRDSDSFALDLPDDSGTSTKKSVNSSRLTFTSDESDEDFFS</sequence>
<organism evidence="5">
    <name type="scientific">Neodiprion lecontei</name>
    <name type="common">Redheaded pine sawfly</name>
    <dbReference type="NCBI Taxonomy" id="441921"/>
    <lineage>
        <taxon>Eukaryota</taxon>
        <taxon>Metazoa</taxon>
        <taxon>Ecdysozoa</taxon>
        <taxon>Arthropoda</taxon>
        <taxon>Hexapoda</taxon>
        <taxon>Insecta</taxon>
        <taxon>Pterygota</taxon>
        <taxon>Neoptera</taxon>
        <taxon>Endopterygota</taxon>
        <taxon>Hymenoptera</taxon>
        <taxon>Tenthredinoidea</taxon>
        <taxon>Diprionidae</taxon>
        <taxon>Diprioninae</taxon>
        <taxon>Neodiprion</taxon>
    </lineage>
</organism>
<evidence type="ECO:0000256" key="2">
    <source>
        <dbReference type="SAM" id="MobiDB-lite"/>
    </source>
</evidence>
<dbReference type="GO" id="GO:0006303">
    <property type="term" value="P:double-strand break repair via nonhomologous end joining"/>
    <property type="evidence" value="ECO:0007669"/>
    <property type="project" value="TreeGrafter"/>
</dbReference>
<dbReference type="PANTHER" id="PTHR28559">
    <property type="entry name" value="DNA REPAIR PROTEIN XRCC4"/>
    <property type="match status" value="1"/>
</dbReference>
<dbReference type="InterPro" id="IPR053962">
    <property type="entry name" value="XRCC4_CC"/>
</dbReference>
<dbReference type="AlphaFoldDB" id="A0A6J0BE57"/>
<dbReference type="InParanoid" id="A0A6J0BE57"/>
<keyword evidence="4" id="KW-1185">Reference proteome</keyword>
<feature type="domain" description="XRCC4 coiled-coil" evidence="3">
    <location>
        <begin position="126"/>
        <end position="185"/>
    </location>
</feature>